<dbReference type="EMBL" id="ACWF01000020">
    <property type="protein sequence ID" value="EHL79290.1"/>
    <property type="molecule type" value="Genomic_DNA"/>
</dbReference>
<dbReference type="AlphaFoldDB" id="G9QHU3"/>
<dbReference type="Gene3D" id="3.60.21.10">
    <property type="match status" value="1"/>
</dbReference>
<dbReference type="PIRSF" id="PIRSF000883">
    <property type="entry name" value="Pesterase_MJ0912"/>
    <property type="match status" value="1"/>
</dbReference>
<evidence type="ECO:0000313" key="4">
    <source>
        <dbReference type="Proteomes" id="UP000011747"/>
    </source>
</evidence>
<comment type="caution">
    <text evidence="3">The sequence shown here is derived from an EMBL/GenBank/DDBJ whole genome shotgun (WGS) entry which is preliminary data.</text>
</comment>
<dbReference type="GO" id="GO:0005737">
    <property type="term" value="C:cytoplasm"/>
    <property type="evidence" value="ECO:0007669"/>
    <property type="project" value="TreeGrafter"/>
</dbReference>
<organism evidence="3 4">
    <name type="scientific">Bacillus smithii 7_3_47FAA</name>
    <dbReference type="NCBI Taxonomy" id="665952"/>
    <lineage>
        <taxon>Bacteria</taxon>
        <taxon>Bacillati</taxon>
        <taxon>Bacillota</taxon>
        <taxon>Bacilli</taxon>
        <taxon>Bacillales</taxon>
        <taxon>Bacillaceae</taxon>
        <taxon>Bacillus</taxon>
    </lineage>
</organism>
<dbReference type="PATRIC" id="fig|665952.3.peg.499"/>
<accession>G9QHU3</accession>
<dbReference type="PANTHER" id="PTHR42850">
    <property type="entry name" value="METALLOPHOSPHOESTERASE"/>
    <property type="match status" value="1"/>
</dbReference>
<feature type="domain" description="Calcineurin-like phosphoesterase" evidence="2">
    <location>
        <begin position="1"/>
        <end position="198"/>
    </location>
</feature>
<evidence type="ECO:0000256" key="1">
    <source>
        <dbReference type="ARBA" id="ARBA00008950"/>
    </source>
</evidence>
<dbReference type="RefSeq" id="WP_003352781.1">
    <property type="nucleotide sequence ID" value="NZ_JH414742.1"/>
</dbReference>
<gene>
    <name evidence="3" type="ORF">HMPREF1015_01307</name>
</gene>
<dbReference type="InterPro" id="IPR011152">
    <property type="entry name" value="Pesterase_MJ0912"/>
</dbReference>
<dbReference type="Proteomes" id="UP000011747">
    <property type="component" value="Unassembled WGS sequence"/>
</dbReference>
<keyword evidence="4" id="KW-1185">Reference proteome</keyword>
<comment type="similarity">
    <text evidence="1">Belongs to the metallophosphoesterase superfamily. YfcE family.</text>
</comment>
<dbReference type="PANTHER" id="PTHR42850:SF2">
    <property type="entry name" value="BLL5683 PROTEIN"/>
    <property type="match status" value="1"/>
</dbReference>
<name>G9QHU3_9BACI</name>
<proteinExistence type="inferred from homology"/>
<dbReference type="SUPFAM" id="SSF56300">
    <property type="entry name" value="Metallo-dependent phosphatases"/>
    <property type="match status" value="1"/>
</dbReference>
<dbReference type="InterPro" id="IPR050126">
    <property type="entry name" value="Ap4A_hydrolase"/>
</dbReference>
<sequence>MKAAFISDIHGNAFALEAVLEDIAKKQIDQIYVLGDLCFRGPNPKQALDLIRSLNANVIKGNADEWVVRGIQKGEVPDEALNVMKKEREWTVAHLDSADIDYLQNLPQTLQLNLNGTAILAFHATPNSLFDIIRPDTDDVHLEKRLMAENMADFYIYGHIHLPYIRFLNGKTVLNIGSVGLPFDGQAKASYGIVEAEDGNVRVSIERVNYDIEKTVQQYMENDYPNKAMVDVVRNGRL</sequence>
<reference evidence="3 4" key="1">
    <citation type="submission" date="2011-09" db="EMBL/GenBank/DDBJ databases">
        <title>The Genome Sequence of Bacillus smithii 7_3_47FAA.</title>
        <authorList>
            <consortium name="The Broad Institute Genome Sequencing Platform"/>
            <person name="Earl A."/>
            <person name="Ward D."/>
            <person name="Feldgarden M."/>
            <person name="Gevers D."/>
            <person name="Daigneault M."/>
            <person name="Strauss J."/>
            <person name="Allen-Vercoe E."/>
            <person name="Young S.K."/>
            <person name="Zeng Q."/>
            <person name="Gargeya S."/>
            <person name="Fitzgerald M."/>
            <person name="Haas B."/>
            <person name="Abouelleil A."/>
            <person name="Alvarado L."/>
            <person name="Arachchi H.M."/>
            <person name="Berlin A."/>
            <person name="Brown A."/>
            <person name="Chapman S.B."/>
            <person name="Chen Z."/>
            <person name="Dunbar C."/>
            <person name="Freedman E."/>
            <person name="Gearin G."/>
            <person name="Goldberg J."/>
            <person name="Griggs A."/>
            <person name="Gujja S."/>
            <person name="Heiman D."/>
            <person name="Howarth C."/>
            <person name="Larson L."/>
            <person name="Lui A."/>
            <person name="MacDonald P.J.P."/>
            <person name="Montmayeur A."/>
            <person name="Murphy C."/>
            <person name="Neiman D."/>
            <person name="Pearson M."/>
            <person name="Priest M."/>
            <person name="Roberts A."/>
            <person name="Saif S."/>
            <person name="Shea T."/>
            <person name="Shenoy N."/>
            <person name="Sisk P."/>
            <person name="Stolte C."/>
            <person name="Sykes S."/>
            <person name="Wortman J."/>
            <person name="Nusbaum C."/>
            <person name="Birren B."/>
        </authorList>
    </citation>
    <scope>NUCLEOTIDE SEQUENCE [LARGE SCALE GENOMIC DNA]</scope>
    <source>
        <strain evidence="3 4">7_3_47FAA</strain>
    </source>
</reference>
<dbReference type="InterPro" id="IPR024654">
    <property type="entry name" value="Calcineurin-like_PHP_lpxH"/>
</dbReference>
<evidence type="ECO:0000313" key="3">
    <source>
        <dbReference type="EMBL" id="EHL79290.1"/>
    </source>
</evidence>
<dbReference type="Pfam" id="PF12850">
    <property type="entry name" value="Metallophos_2"/>
    <property type="match status" value="1"/>
</dbReference>
<dbReference type="GO" id="GO:0016791">
    <property type="term" value="F:phosphatase activity"/>
    <property type="evidence" value="ECO:0007669"/>
    <property type="project" value="TreeGrafter"/>
</dbReference>
<evidence type="ECO:0000259" key="2">
    <source>
        <dbReference type="Pfam" id="PF12850"/>
    </source>
</evidence>
<dbReference type="InterPro" id="IPR029052">
    <property type="entry name" value="Metallo-depent_PP-like"/>
</dbReference>
<dbReference type="HOGENOM" id="CLU_074761_0_1_9"/>
<protein>
    <submittedName>
        <fullName evidence="3">MJ0936 family phosphodiesterase</fullName>
    </submittedName>
</protein>